<evidence type="ECO:0000256" key="1">
    <source>
        <dbReference type="ARBA" id="ARBA00022527"/>
    </source>
</evidence>
<dbReference type="InterPro" id="IPR008271">
    <property type="entry name" value="Ser/Thr_kinase_AS"/>
</dbReference>
<keyword evidence="5" id="KW-0418">Kinase</keyword>
<keyword evidence="2" id="KW-0547">Nucleotide-binding</keyword>
<keyword evidence="3" id="KW-0067">ATP-binding</keyword>
<keyword evidence="5" id="KW-0808">Transferase</keyword>
<dbReference type="Proteomes" id="UP000265520">
    <property type="component" value="Unassembled WGS sequence"/>
</dbReference>
<proteinExistence type="predicted"/>
<dbReference type="GO" id="GO:0004674">
    <property type="term" value="F:protein serine/threonine kinase activity"/>
    <property type="evidence" value="ECO:0007669"/>
    <property type="project" value="UniProtKB-KW"/>
</dbReference>
<evidence type="ECO:0000256" key="2">
    <source>
        <dbReference type="ARBA" id="ARBA00022741"/>
    </source>
</evidence>
<dbReference type="PANTHER" id="PTHR47989">
    <property type="entry name" value="OS01G0750732 PROTEIN"/>
    <property type="match status" value="1"/>
</dbReference>
<feature type="domain" description="Protein kinase" evidence="4">
    <location>
        <begin position="1"/>
        <end position="69"/>
    </location>
</feature>
<protein>
    <submittedName>
        <fullName evidence="5">LRR receptor-like kinase</fullName>
    </submittedName>
</protein>
<evidence type="ECO:0000313" key="5">
    <source>
        <dbReference type="EMBL" id="MCI20523.1"/>
    </source>
</evidence>
<dbReference type="PROSITE" id="PS00108">
    <property type="entry name" value="PROTEIN_KINASE_ST"/>
    <property type="match status" value="1"/>
</dbReference>
<feature type="non-terminal residue" evidence="5">
    <location>
        <position position="1"/>
    </location>
</feature>
<accession>A0A392Q801</accession>
<dbReference type="InterPro" id="IPR000719">
    <property type="entry name" value="Prot_kinase_dom"/>
</dbReference>
<dbReference type="PROSITE" id="PS50011">
    <property type="entry name" value="PROTEIN_KINASE_DOM"/>
    <property type="match status" value="1"/>
</dbReference>
<dbReference type="Pfam" id="PF07714">
    <property type="entry name" value="PK_Tyr_Ser-Thr"/>
    <property type="match status" value="1"/>
</dbReference>
<dbReference type="InterPro" id="IPR001245">
    <property type="entry name" value="Ser-Thr/Tyr_kinase_cat_dom"/>
</dbReference>
<keyword evidence="1" id="KW-0723">Serine/threonine-protein kinase</keyword>
<evidence type="ECO:0000313" key="6">
    <source>
        <dbReference type="Proteomes" id="UP000265520"/>
    </source>
</evidence>
<evidence type="ECO:0000259" key="4">
    <source>
        <dbReference type="PROSITE" id="PS50011"/>
    </source>
</evidence>
<dbReference type="InterPro" id="IPR011009">
    <property type="entry name" value="Kinase-like_dom_sf"/>
</dbReference>
<dbReference type="EMBL" id="LXQA010120311">
    <property type="protein sequence ID" value="MCI20523.1"/>
    <property type="molecule type" value="Genomic_DNA"/>
</dbReference>
<evidence type="ECO:0000256" key="3">
    <source>
        <dbReference type="ARBA" id="ARBA00022840"/>
    </source>
</evidence>
<dbReference type="GO" id="GO:0005524">
    <property type="term" value="F:ATP binding"/>
    <property type="evidence" value="ECO:0007669"/>
    <property type="project" value="UniProtKB-KW"/>
</dbReference>
<dbReference type="PANTHER" id="PTHR47989:SF43">
    <property type="entry name" value="CALCIUM_CALMODULIN-REGULATED RECEPTOR-LIKE KINASE 2"/>
    <property type="match status" value="1"/>
</dbReference>
<reference evidence="5 6" key="1">
    <citation type="journal article" date="2018" name="Front. Plant Sci.">
        <title>Red Clover (Trifolium pratense) and Zigzag Clover (T. medium) - A Picture of Genomic Similarities and Differences.</title>
        <authorList>
            <person name="Dluhosova J."/>
            <person name="Istvanek J."/>
            <person name="Nedelnik J."/>
            <person name="Repkova J."/>
        </authorList>
    </citation>
    <scope>NUCLEOTIDE SEQUENCE [LARGE SCALE GENOMIC DNA]</scope>
    <source>
        <strain evidence="6">cv. 10/8</strain>
        <tissue evidence="5">Leaf</tissue>
    </source>
</reference>
<comment type="caution">
    <text evidence="5">The sequence shown here is derived from an EMBL/GenBank/DDBJ whole genome shotgun (WGS) entry which is preliminary data.</text>
</comment>
<keyword evidence="6" id="KW-1185">Reference proteome</keyword>
<name>A0A392Q801_9FABA</name>
<dbReference type="AlphaFoldDB" id="A0A392Q801"/>
<keyword evidence="5" id="KW-0675">Receptor</keyword>
<dbReference type="SUPFAM" id="SSF56112">
    <property type="entry name" value="Protein kinase-like (PK-like)"/>
    <property type="match status" value="1"/>
</dbReference>
<dbReference type="Gene3D" id="1.10.510.10">
    <property type="entry name" value="Transferase(Phosphotransferase) domain 1"/>
    <property type="match status" value="1"/>
</dbReference>
<organism evidence="5 6">
    <name type="scientific">Trifolium medium</name>
    <dbReference type="NCBI Taxonomy" id="97028"/>
    <lineage>
        <taxon>Eukaryota</taxon>
        <taxon>Viridiplantae</taxon>
        <taxon>Streptophyta</taxon>
        <taxon>Embryophyta</taxon>
        <taxon>Tracheophyta</taxon>
        <taxon>Spermatophyta</taxon>
        <taxon>Magnoliopsida</taxon>
        <taxon>eudicotyledons</taxon>
        <taxon>Gunneridae</taxon>
        <taxon>Pentapetalae</taxon>
        <taxon>rosids</taxon>
        <taxon>fabids</taxon>
        <taxon>Fabales</taxon>
        <taxon>Fabaceae</taxon>
        <taxon>Papilionoideae</taxon>
        <taxon>50 kb inversion clade</taxon>
        <taxon>NPAAA clade</taxon>
        <taxon>Hologalegina</taxon>
        <taxon>IRL clade</taxon>
        <taxon>Trifolieae</taxon>
        <taxon>Trifolium</taxon>
    </lineage>
</organism>
<sequence>EEKKLNWDDRLQIAVDISHGIEYLHEGAVPPVIHRDLKSPNILLDDSMRAKVMSFVQVLFDNQIADSFS</sequence>